<comment type="caution">
    <text evidence="1">The sequence shown here is derived from an EMBL/GenBank/DDBJ whole genome shotgun (WGS) entry which is preliminary data.</text>
</comment>
<dbReference type="EMBL" id="QJKF01000002">
    <property type="protein sequence ID" value="PXX68543.1"/>
    <property type="molecule type" value="Genomic_DNA"/>
</dbReference>
<dbReference type="AlphaFoldDB" id="A0A318K6M6"/>
<dbReference type="Proteomes" id="UP000247569">
    <property type="component" value="Unassembled WGS sequence"/>
</dbReference>
<evidence type="ECO:0000313" key="2">
    <source>
        <dbReference type="Proteomes" id="UP000247569"/>
    </source>
</evidence>
<gene>
    <name evidence="1" type="ORF">DFR70_102225</name>
</gene>
<evidence type="ECO:0000313" key="1">
    <source>
        <dbReference type="EMBL" id="PXX68543.1"/>
    </source>
</evidence>
<proteinExistence type="predicted"/>
<reference evidence="1 2" key="1">
    <citation type="submission" date="2018-05" db="EMBL/GenBank/DDBJ databases">
        <title>Genomic Encyclopedia of Type Strains, Phase IV (KMG-IV): sequencing the most valuable type-strain genomes for metagenomic binning, comparative biology and taxonomic classification.</title>
        <authorList>
            <person name="Goeker M."/>
        </authorList>
    </citation>
    <scope>NUCLEOTIDE SEQUENCE [LARGE SCALE GENOMIC DNA]</scope>
    <source>
        <strain evidence="1 2">DSM 44704</strain>
    </source>
</reference>
<organism evidence="1 2">
    <name type="scientific">Nocardia tenerifensis</name>
    <dbReference type="NCBI Taxonomy" id="228006"/>
    <lineage>
        <taxon>Bacteria</taxon>
        <taxon>Bacillati</taxon>
        <taxon>Actinomycetota</taxon>
        <taxon>Actinomycetes</taxon>
        <taxon>Mycobacteriales</taxon>
        <taxon>Nocardiaceae</taxon>
        <taxon>Nocardia</taxon>
    </lineage>
</organism>
<name>A0A318K6M6_9NOCA</name>
<dbReference type="RefSeq" id="WP_040738960.1">
    <property type="nucleotide sequence ID" value="NZ_QJKF01000002.1"/>
</dbReference>
<protein>
    <submittedName>
        <fullName evidence="1">Uncharacterized protein</fullName>
    </submittedName>
</protein>
<accession>A0A318K6M6</accession>
<sequence length="131" mass="14591">MPDVVLSANYIAATAAELRRHSAADRAAGVVSQRALFPRRGRIELSERGLVLSDWGDSGDLTLSRQAIVSLRREFTSLYGRFMGGLLNAGKPLILRTTTEGEIYLLINRREIAEFTSNRRWQAAIAAWQES</sequence>
<keyword evidence="2" id="KW-1185">Reference proteome</keyword>